<protein>
    <recommendedName>
        <fullName evidence="4">PA14 domain-containing protein</fullName>
    </recommendedName>
</protein>
<reference evidence="2 3" key="1">
    <citation type="submission" date="2016-11" db="EMBL/GenBank/DDBJ databases">
        <title>The macronuclear genome of Stentor coeruleus: a giant cell with tiny introns.</title>
        <authorList>
            <person name="Slabodnick M."/>
            <person name="Ruby J.G."/>
            <person name="Reiff S.B."/>
            <person name="Swart E.C."/>
            <person name="Gosai S."/>
            <person name="Prabakaran S."/>
            <person name="Witkowska E."/>
            <person name="Larue G.E."/>
            <person name="Fisher S."/>
            <person name="Freeman R.M."/>
            <person name="Gunawardena J."/>
            <person name="Chu W."/>
            <person name="Stover N.A."/>
            <person name="Gregory B.D."/>
            <person name="Nowacki M."/>
            <person name="Derisi J."/>
            <person name="Roy S.W."/>
            <person name="Marshall W.F."/>
            <person name="Sood P."/>
        </authorList>
    </citation>
    <scope>NUCLEOTIDE SEQUENCE [LARGE SCALE GENOMIC DNA]</scope>
    <source>
        <strain evidence="2">WM001</strain>
    </source>
</reference>
<feature type="signal peptide" evidence="1">
    <location>
        <begin position="1"/>
        <end position="18"/>
    </location>
</feature>
<evidence type="ECO:0000313" key="2">
    <source>
        <dbReference type="EMBL" id="OMJ68158.1"/>
    </source>
</evidence>
<proteinExistence type="predicted"/>
<keyword evidence="3" id="KW-1185">Reference proteome</keyword>
<sequence>MFISFIVLAFDFMLFASGVFLDFKITSDTSCWIVGPTSTGGYAILHDTISAWKTDFLDAKWIWDINLNTVSGFGVVTKHFYIAGVVNSGTLRIGADNRFTVYLNDVDANSGTLRIGADNRFTVYLNDVDANCKSTSDTTYTLVDGVLFDVKLYLRSGINVLKISVENTGGYAGE</sequence>
<dbReference type="Proteomes" id="UP000187209">
    <property type="component" value="Unassembled WGS sequence"/>
</dbReference>
<evidence type="ECO:0008006" key="4">
    <source>
        <dbReference type="Google" id="ProtNLM"/>
    </source>
</evidence>
<dbReference type="EMBL" id="MPUH01001375">
    <property type="protein sequence ID" value="OMJ68158.1"/>
    <property type="molecule type" value="Genomic_DNA"/>
</dbReference>
<accession>A0A1R2AUG7</accession>
<feature type="chain" id="PRO_5012458407" description="PA14 domain-containing protein" evidence="1">
    <location>
        <begin position="19"/>
        <end position="174"/>
    </location>
</feature>
<dbReference type="Gene3D" id="2.60.120.260">
    <property type="entry name" value="Galactose-binding domain-like"/>
    <property type="match status" value="1"/>
</dbReference>
<organism evidence="2 3">
    <name type="scientific">Stentor coeruleus</name>
    <dbReference type="NCBI Taxonomy" id="5963"/>
    <lineage>
        <taxon>Eukaryota</taxon>
        <taxon>Sar</taxon>
        <taxon>Alveolata</taxon>
        <taxon>Ciliophora</taxon>
        <taxon>Postciliodesmatophora</taxon>
        <taxon>Heterotrichea</taxon>
        <taxon>Heterotrichida</taxon>
        <taxon>Stentoridae</taxon>
        <taxon>Stentor</taxon>
    </lineage>
</organism>
<evidence type="ECO:0000256" key="1">
    <source>
        <dbReference type="SAM" id="SignalP"/>
    </source>
</evidence>
<comment type="caution">
    <text evidence="2">The sequence shown here is derived from an EMBL/GenBank/DDBJ whole genome shotgun (WGS) entry which is preliminary data.</text>
</comment>
<dbReference type="AlphaFoldDB" id="A0A1R2AUG7"/>
<keyword evidence="1" id="KW-0732">Signal</keyword>
<gene>
    <name evidence="2" type="ORF">SteCoe_34480</name>
</gene>
<evidence type="ECO:0000313" key="3">
    <source>
        <dbReference type="Proteomes" id="UP000187209"/>
    </source>
</evidence>
<name>A0A1R2AUG7_9CILI</name>